<accession>A0A8X8ZER6</accession>
<reference evidence="2" key="2">
    <citation type="submission" date="2020-08" db="EMBL/GenBank/DDBJ databases">
        <title>Plant Genome Project.</title>
        <authorList>
            <person name="Zhang R.-G."/>
        </authorList>
    </citation>
    <scope>NUCLEOTIDE SEQUENCE</scope>
    <source>
        <strain evidence="2">Huo1</strain>
        <tissue evidence="2">Leaf</tissue>
    </source>
</reference>
<dbReference type="InterPro" id="IPR037523">
    <property type="entry name" value="VOC_core"/>
</dbReference>
<dbReference type="OrthoDB" id="2013034at2759"/>
<protein>
    <recommendedName>
        <fullName evidence="1">VOC domain-containing protein</fullName>
    </recommendedName>
</protein>
<dbReference type="Gene3D" id="3.10.180.10">
    <property type="entry name" value="2,3-Dihydroxybiphenyl 1,2-Dioxygenase, domain 1"/>
    <property type="match status" value="1"/>
</dbReference>
<keyword evidence="3" id="KW-1185">Reference proteome</keyword>
<dbReference type="InterPro" id="IPR054576">
    <property type="entry name" value="At5g48480-like_N"/>
</dbReference>
<proteinExistence type="predicted"/>
<dbReference type="InterPro" id="IPR029068">
    <property type="entry name" value="Glyas_Bleomycin-R_OHBP_Dase"/>
</dbReference>
<dbReference type="InterPro" id="IPR054575">
    <property type="entry name" value="At5g48480-like_C"/>
</dbReference>
<evidence type="ECO:0000313" key="3">
    <source>
        <dbReference type="Proteomes" id="UP000298416"/>
    </source>
</evidence>
<evidence type="ECO:0000259" key="1">
    <source>
        <dbReference type="PROSITE" id="PS51819"/>
    </source>
</evidence>
<comment type="caution">
    <text evidence="2">The sequence shown here is derived from an EMBL/GenBank/DDBJ whole genome shotgun (WGS) entry which is preliminary data.</text>
</comment>
<name>A0A8X8ZER6_SALSN</name>
<dbReference type="AlphaFoldDB" id="A0A8X8ZER6"/>
<dbReference type="EMBL" id="PNBA02000014">
    <property type="protein sequence ID" value="KAG6401324.1"/>
    <property type="molecule type" value="Genomic_DNA"/>
</dbReference>
<dbReference type="Pfam" id="PF22650">
    <property type="entry name" value="At5g48480-like_C"/>
    <property type="match status" value="1"/>
</dbReference>
<dbReference type="Proteomes" id="UP000298416">
    <property type="component" value="Unassembled WGS sequence"/>
</dbReference>
<dbReference type="Pfam" id="PF22656">
    <property type="entry name" value="At5g48480-like_N"/>
    <property type="match status" value="1"/>
</dbReference>
<evidence type="ECO:0000313" key="2">
    <source>
        <dbReference type="EMBL" id="KAG6401324.1"/>
    </source>
</evidence>
<dbReference type="PROSITE" id="PS51819">
    <property type="entry name" value="VOC"/>
    <property type="match status" value="1"/>
</dbReference>
<organism evidence="2">
    <name type="scientific">Salvia splendens</name>
    <name type="common">Scarlet sage</name>
    <dbReference type="NCBI Taxonomy" id="180675"/>
    <lineage>
        <taxon>Eukaryota</taxon>
        <taxon>Viridiplantae</taxon>
        <taxon>Streptophyta</taxon>
        <taxon>Embryophyta</taxon>
        <taxon>Tracheophyta</taxon>
        <taxon>Spermatophyta</taxon>
        <taxon>Magnoliopsida</taxon>
        <taxon>eudicotyledons</taxon>
        <taxon>Gunneridae</taxon>
        <taxon>Pentapetalae</taxon>
        <taxon>asterids</taxon>
        <taxon>lamiids</taxon>
        <taxon>Lamiales</taxon>
        <taxon>Lamiaceae</taxon>
        <taxon>Nepetoideae</taxon>
        <taxon>Mentheae</taxon>
        <taxon>Salviinae</taxon>
        <taxon>Salvia</taxon>
        <taxon>Salvia subgen. Calosphace</taxon>
        <taxon>core Calosphace</taxon>
    </lineage>
</organism>
<gene>
    <name evidence="2" type="ORF">SASPL_138177</name>
</gene>
<sequence>MAQEAQAVSGAENGAKASPVVFTAAKPWLVVEAPKANDAVLFYKAAFGAEELSRVNDPKRKAELELPLIRSAELKIGSSVFVVSDLTDDSSSPAKSAVSGLVFCLETESVEAAVAKAVAAGAVSEDELTEGEGGCCGGVVGKVKDPYGNLWLICSPAKKCGDVDA</sequence>
<reference evidence="2" key="1">
    <citation type="submission" date="2018-01" db="EMBL/GenBank/DDBJ databases">
        <authorList>
            <person name="Mao J.F."/>
        </authorList>
    </citation>
    <scope>NUCLEOTIDE SEQUENCE</scope>
    <source>
        <strain evidence="2">Huo1</strain>
        <tissue evidence="2">Leaf</tissue>
    </source>
</reference>
<feature type="domain" description="VOC" evidence="1">
    <location>
        <begin position="25"/>
        <end position="156"/>
    </location>
</feature>
<dbReference type="SUPFAM" id="SSF54593">
    <property type="entry name" value="Glyoxalase/Bleomycin resistance protein/Dihydroxybiphenyl dioxygenase"/>
    <property type="match status" value="1"/>
</dbReference>
<dbReference type="PANTHER" id="PTHR34109:SF1">
    <property type="entry name" value="VOC DOMAIN-CONTAINING PROTEIN"/>
    <property type="match status" value="1"/>
</dbReference>
<dbReference type="PANTHER" id="PTHR34109">
    <property type="entry name" value="BNAUNNG04460D PROTEIN-RELATED"/>
    <property type="match status" value="1"/>
</dbReference>